<evidence type="ECO:0000256" key="1">
    <source>
        <dbReference type="ARBA" id="ARBA00000085"/>
    </source>
</evidence>
<evidence type="ECO:0000313" key="7">
    <source>
        <dbReference type="EMBL" id="MCQ4167083.1"/>
    </source>
</evidence>
<dbReference type="Proteomes" id="UP001165498">
    <property type="component" value="Unassembled WGS sequence"/>
</dbReference>
<dbReference type="SUPFAM" id="SSF52172">
    <property type="entry name" value="CheY-like"/>
    <property type="match status" value="1"/>
</dbReference>
<keyword evidence="7" id="KW-0808">Transferase</keyword>
<dbReference type="SUPFAM" id="SSF55874">
    <property type="entry name" value="ATPase domain of HSP90 chaperone/DNA topoisomerase II/histidine kinase"/>
    <property type="match status" value="1"/>
</dbReference>
<accession>A0ABT1QXT4</accession>
<keyword evidence="7" id="KW-0418">Kinase</keyword>
<dbReference type="PROSITE" id="PS50109">
    <property type="entry name" value="HIS_KIN"/>
    <property type="match status" value="1"/>
</dbReference>
<dbReference type="InterPro" id="IPR003661">
    <property type="entry name" value="HisK_dim/P_dom"/>
</dbReference>
<dbReference type="GO" id="GO:0016301">
    <property type="term" value="F:kinase activity"/>
    <property type="evidence" value="ECO:0007669"/>
    <property type="project" value="UniProtKB-KW"/>
</dbReference>
<proteinExistence type="predicted"/>
<dbReference type="Gene3D" id="3.30.565.10">
    <property type="entry name" value="Histidine kinase-like ATPase, C-terminal domain"/>
    <property type="match status" value="1"/>
</dbReference>
<dbReference type="InterPro" id="IPR003594">
    <property type="entry name" value="HATPase_dom"/>
</dbReference>
<dbReference type="InterPro" id="IPR004358">
    <property type="entry name" value="Sig_transdc_His_kin-like_C"/>
</dbReference>
<dbReference type="PROSITE" id="PS50110">
    <property type="entry name" value="RESPONSE_REGULATORY"/>
    <property type="match status" value="1"/>
</dbReference>
<gene>
    <name evidence="7" type="ORF">NM961_20395</name>
</gene>
<dbReference type="Gene3D" id="3.40.50.2300">
    <property type="match status" value="1"/>
</dbReference>
<dbReference type="Pfam" id="PF00072">
    <property type="entry name" value="Response_reg"/>
    <property type="match status" value="1"/>
</dbReference>
<feature type="domain" description="Histidine kinase" evidence="5">
    <location>
        <begin position="149"/>
        <end position="366"/>
    </location>
</feature>
<dbReference type="SMART" id="SM00387">
    <property type="entry name" value="HATPase_c"/>
    <property type="match status" value="1"/>
</dbReference>
<dbReference type="InterPro" id="IPR036097">
    <property type="entry name" value="HisK_dim/P_sf"/>
</dbReference>
<feature type="modified residue" description="4-aspartylphosphate" evidence="4">
    <location>
        <position position="60"/>
    </location>
</feature>
<protein>
    <recommendedName>
        <fullName evidence="2">histidine kinase</fullName>
        <ecNumber evidence="2">2.7.13.3</ecNumber>
    </recommendedName>
</protein>
<evidence type="ECO:0000259" key="5">
    <source>
        <dbReference type="PROSITE" id="PS50109"/>
    </source>
</evidence>
<keyword evidence="3 4" id="KW-0597">Phosphoprotein</keyword>
<evidence type="ECO:0000256" key="3">
    <source>
        <dbReference type="ARBA" id="ARBA00022553"/>
    </source>
</evidence>
<dbReference type="PANTHER" id="PTHR43547:SF2">
    <property type="entry name" value="HYBRID SIGNAL TRANSDUCTION HISTIDINE KINASE C"/>
    <property type="match status" value="1"/>
</dbReference>
<name>A0ABT1QXT4_9GAMM</name>
<dbReference type="Pfam" id="PF00512">
    <property type="entry name" value="HisKA"/>
    <property type="match status" value="1"/>
</dbReference>
<reference evidence="7" key="1">
    <citation type="submission" date="2022-07" db="EMBL/GenBank/DDBJ databases">
        <title>Tahibacter sp., a new gammaproteobacterium isolated from the silt sample collected at pig farm.</title>
        <authorList>
            <person name="Chen H."/>
        </authorList>
    </citation>
    <scope>NUCLEOTIDE SEQUENCE</scope>
    <source>
        <strain evidence="7">P2K</strain>
    </source>
</reference>
<dbReference type="PANTHER" id="PTHR43547">
    <property type="entry name" value="TWO-COMPONENT HISTIDINE KINASE"/>
    <property type="match status" value="1"/>
</dbReference>
<dbReference type="EMBL" id="JANFQO010000024">
    <property type="protein sequence ID" value="MCQ4167083.1"/>
    <property type="molecule type" value="Genomic_DNA"/>
</dbReference>
<organism evidence="7 8">
    <name type="scientific">Tahibacter harae</name>
    <dbReference type="NCBI Taxonomy" id="2963937"/>
    <lineage>
        <taxon>Bacteria</taxon>
        <taxon>Pseudomonadati</taxon>
        <taxon>Pseudomonadota</taxon>
        <taxon>Gammaproteobacteria</taxon>
        <taxon>Lysobacterales</taxon>
        <taxon>Rhodanobacteraceae</taxon>
        <taxon>Tahibacter</taxon>
    </lineage>
</organism>
<dbReference type="RefSeq" id="WP_255916269.1">
    <property type="nucleotide sequence ID" value="NZ_JANFQO010000024.1"/>
</dbReference>
<comment type="catalytic activity">
    <reaction evidence="1">
        <text>ATP + protein L-histidine = ADP + protein N-phospho-L-histidine.</text>
        <dbReference type="EC" id="2.7.13.3"/>
    </reaction>
</comment>
<dbReference type="Gene3D" id="1.10.287.130">
    <property type="match status" value="1"/>
</dbReference>
<dbReference type="EC" id="2.7.13.3" evidence="2"/>
<dbReference type="InterPro" id="IPR001789">
    <property type="entry name" value="Sig_transdc_resp-reg_receiver"/>
</dbReference>
<dbReference type="InterPro" id="IPR036890">
    <property type="entry name" value="HATPase_C_sf"/>
</dbReference>
<dbReference type="CDD" id="cd19920">
    <property type="entry name" value="REC_PA4781-like"/>
    <property type="match status" value="1"/>
</dbReference>
<dbReference type="Pfam" id="PF02518">
    <property type="entry name" value="HATPase_c"/>
    <property type="match status" value="1"/>
</dbReference>
<dbReference type="PRINTS" id="PR00344">
    <property type="entry name" value="BCTRLSENSOR"/>
</dbReference>
<feature type="domain" description="Response regulatory" evidence="6">
    <location>
        <begin position="11"/>
        <end position="127"/>
    </location>
</feature>
<comment type="caution">
    <text evidence="7">The sequence shown here is derived from an EMBL/GenBank/DDBJ whole genome shotgun (WGS) entry which is preliminary data.</text>
</comment>
<evidence type="ECO:0000256" key="2">
    <source>
        <dbReference type="ARBA" id="ARBA00012438"/>
    </source>
</evidence>
<dbReference type="SMART" id="SM00448">
    <property type="entry name" value="REC"/>
    <property type="match status" value="1"/>
</dbReference>
<dbReference type="InterPro" id="IPR011006">
    <property type="entry name" value="CheY-like_superfamily"/>
</dbReference>
<sequence>MPLSAPVRESLVLVVDDQPGNVQLLGQILSGAGYEVMPATSGEQALARAQARRPDLVLLDMLMPGIDGFEVCRRLKLDAQLVEVPVVFLTAATEREFLVRAFELGAVDYITKPFVPEELLARVRTHINLKRAKEHLRLIAREREDVTAIVAHDLKNPISNIRFAAQMLRRPGLGAERQASLIDDIVSCCDEAIEFVQRFLQRRATIERVRSLELAAVALAPLIDRAIARQQAAAEARGVQVMRSGVELSAQADAAALRNVLQNLLSNAIRYAPRDSLIEVHLDADRPGYARVFVMDRGPGIAETERTKLFQRFARIAQTSTDADETLSTGLGLAIAKDDIEQMGGYLWFEPRPGGGSVFAFELLLA</sequence>
<dbReference type="SMART" id="SM00388">
    <property type="entry name" value="HisKA"/>
    <property type="match status" value="1"/>
</dbReference>
<keyword evidence="8" id="KW-1185">Reference proteome</keyword>
<dbReference type="CDD" id="cd00082">
    <property type="entry name" value="HisKA"/>
    <property type="match status" value="1"/>
</dbReference>
<evidence type="ECO:0000259" key="6">
    <source>
        <dbReference type="PROSITE" id="PS50110"/>
    </source>
</evidence>
<dbReference type="InterPro" id="IPR005467">
    <property type="entry name" value="His_kinase_dom"/>
</dbReference>
<evidence type="ECO:0000256" key="4">
    <source>
        <dbReference type="PROSITE-ProRule" id="PRU00169"/>
    </source>
</evidence>
<evidence type="ECO:0000313" key="8">
    <source>
        <dbReference type="Proteomes" id="UP001165498"/>
    </source>
</evidence>
<dbReference type="SUPFAM" id="SSF47384">
    <property type="entry name" value="Homodimeric domain of signal transducing histidine kinase"/>
    <property type="match status" value="1"/>
</dbReference>